<dbReference type="InterPro" id="IPR011992">
    <property type="entry name" value="EF-hand-dom_pair"/>
</dbReference>
<dbReference type="InterPro" id="IPR002048">
    <property type="entry name" value="EF_hand_dom"/>
</dbReference>
<dbReference type="Gene3D" id="1.10.238.10">
    <property type="entry name" value="EF-hand"/>
    <property type="match status" value="2"/>
</dbReference>
<reference evidence="3 4" key="1">
    <citation type="submission" date="2023-01" db="EMBL/GenBank/DDBJ databases">
        <title>Novel species of the genus Asticcacaulis isolated from rivers.</title>
        <authorList>
            <person name="Lu H."/>
        </authorList>
    </citation>
    <scope>NUCLEOTIDE SEQUENCE [LARGE SCALE GENOMIC DNA]</scope>
    <source>
        <strain evidence="3 4">BYS171W</strain>
    </source>
</reference>
<dbReference type="SUPFAM" id="SSF47473">
    <property type="entry name" value="EF-hand"/>
    <property type="match status" value="1"/>
</dbReference>
<feature type="domain" description="EF-hand" evidence="2">
    <location>
        <begin position="33"/>
        <end position="47"/>
    </location>
</feature>
<feature type="chain" id="PRO_5046271793" description="EF-hand domain-containing protein" evidence="1">
    <location>
        <begin position="21"/>
        <end position="162"/>
    </location>
</feature>
<gene>
    <name evidence="3" type="ORF">PQU92_13275</name>
</gene>
<name>A0ABT5HVY5_9CAUL</name>
<evidence type="ECO:0000259" key="2">
    <source>
        <dbReference type="Pfam" id="PF13202"/>
    </source>
</evidence>
<feature type="domain" description="EF-hand" evidence="2">
    <location>
        <begin position="105"/>
        <end position="121"/>
    </location>
</feature>
<dbReference type="Proteomes" id="UP001214854">
    <property type="component" value="Unassembled WGS sequence"/>
</dbReference>
<sequence>MKHLLITTAALIAFAAPAFAASHSSTVFIEEQDLNGDGKVSTEEFKTGRKVEFVKADFNEDGTLSEAEYVGEFEGRLMIRLSKIADPEKRLEENQRQMRQAKVRFGVLDTDKNGAISFGEYLASGLRMFGMHDRDKDGFVTDKDVALAEKAAKEGKNDFVQP</sequence>
<keyword evidence="1" id="KW-0732">Signal</keyword>
<evidence type="ECO:0000313" key="4">
    <source>
        <dbReference type="Proteomes" id="UP001214854"/>
    </source>
</evidence>
<dbReference type="InterPro" id="IPR018247">
    <property type="entry name" value="EF_Hand_1_Ca_BS"/>
</dbReference>
<dbReference type="Pfam" id="PF13202">
    <property type="entry name" value="EF-hand_5"/>
    <property type="match status" value="2"/>
</dbReference>
<evidence type="ECO:0000313" key="3">
    <source>
        <dbReference type="EMBL" id="MDC7684256.1"/>
    </source>
</evidence>
<organism evidence="3 4">
    <name type="scientific">Asticcacaulis aquaticus</name>
    <dbReference type="NCBI Taxonomy" id="2984212"/>
    <lineage>
        <taxon>Bacteria</taxon>
        <taxon>Pseudomonadati</taxon>
        <taxon>Pseudomonadota</taxon>
        <taxon>Alphaproteobacteria</taxon>
        <taxon>Caulobacterales</taxon>
        <taxon>Caulobacteraceae</taxon>
        <taxon>Asticcacaulis</taxon>
    </lineage>
</organism>
<proteinExistence type="predicted"/>
<feature type="signal peptide" evidence="1">
    <location>
        <begin position="1"/>
        <end position="20"/>
    </location>
</feature>
<comment type="caution">
    <text evidence="3">The sequence shown here is derived from an EMBL/GenBank/DDBJ whole genome shotgun (WGS) entry which is preliminary data.</text>
</comment>
<dbReference type="PROSITE" id="PS00018">
    <property type="entry name" value="EF_HAND_1"/>
    <property type="match status" value="3"/>
</dbReference>
<dbReference type="EMBL" id="JAQQKX010000011">
    <property type="protein sequence ID" value="MDC7684256.1"/>
    <property type="molecule type" value="Genomic_DNA"/>
</dbReference>
<evidence type="ECO:0000256" key="1">
    <source>
        <dbReference type="SAM" id="SignalP"/>
    </source>
</evidence>
<accession>A0ABT5HVY5</accession>
<protein>
    <recommendedName>
        <fullName evidence="2">EF-hand domain-containing protein</fullName>
    </recommendedName>
</protein>
<keyword evidence="4" id="KW-1185">Reference proteome</keyword>
<dbReference type="RefSeq" id="WP_272748718.1">
    <property type="nucleotide sequence ID" value="NZ_JAQQKX010000011.1"/>
</dbReference>